<accession>A0A317UZP9</accession>
<dbReference type="RefSeq" id="XP_025394673.1">
    <property type="nucleotide sequence ID" value="XM_025546964.1"/>
</dbReference>
<dbReference type="EMBL" id="MSFL01000048">
    <property type="protein sequence ID" value="PWY66002.1"/>
    <property type="molecule type" value="Genomic_DNA"/>
</dbReference>
<reference evidence="2 3" key="1">
    <citation type="submission" date="2016-12" db="EMBL/GenBank/DDBJ databases">
        <title>The genomes of Aspergillus section Nigri reveals drivers in fungal speciation.</title>
        <authorList>
            <consortium name="DOE Joint Genome Institute"/>
            <person name="Vesth T.C."/>
            <person name="Nybo J."/>
            <person name="Theobald S."/>
            <person name="Brandl J."/>
            <person name="Frisvad J.C."/>
            <person name="Nielsen K.F."/>
            <person name="Lyhne E.K."/>
            <person name="Kogle M.E."/>
            <person name="Kuo A."/>
            <person name="Riley R."/>
            <person name="Clum A."/>
            <person name="Nolan M."/>
            <person name="Lipzen A."/>
            <person name="Salamov A."/>
            <person name="Henrissat B."/>
            <person name="Wiebenga A."/>
            <person name="De Vries R.P."/>
            <person name="Grigoriev I.V."/>
            <person name="Mortensen U.H."/>
            <person name="Andersen M.R."/>
            <person name="Baker S.E."/>
        </authorList>
    </citation>
    <scope>NUCLEOTIDE SEQUENCE [LARGE SCALE GENOMIC DNA]</scope>
    <source>
        <strain evidence="2 3">CBS 117.55</strain>
    </source>
</reference>
<proteinExistence type="predicted"/>
<evidence type="ECO:0000256" key="1">
    <source>
        <dbReference type="SAM" id="MobiDB-lite"/>
    </source>
</evidence>
<dbReference type="AlphaFoldDB" id="A0A317UZP9"/>
<dbReference type="VEuPathDB" id="FungiDB:BO70DRAFT_400952"/>
<dbReference type="InterPro" id="IPR027417">
    <property type="entry name" value="P-loop_NTPase"/>
</dbReference>
<feature type="region of interest" description="Disordered" evidence="1">
    <location>
        <begin position="171"/>
        <end position="193"/>
    </location>
</feature>
<keyword evidence="3" id="KW-1185">Reference proteome</keyword>
<dbReference type="STRING" id="1448321.A0A317UZP9"/>
<comment type="caution">
    <text evidence="2">The sequence shown here is derived from an EMBL/GenBank/DDBJ whole genome shotgun (WGS) entry which is preliminary data.</text>
</comment>
<evidence type="ECO:0008006" key="4">
    <source>
        <dbReference type="Google" id="ProtNLM"/>
    </source>
</evidence>
<dbReference type="GeneID" id="37069201"/>
<dbReference type="Proteomes" id="UP000247233">
    <property type="component" value="Unassembled WGS sequence"/>
</dbReference>
<evidence type="ECO:0000313" key="2">
    <source>
        <dbReference type="EMBL" id="PWY66002.1"/>
    </source>
</evidence>
<protein>
    <recommendedName>
        <fullName evidence="4">P-loop containing nucleoside triphosphate hydrolase protein</fullName>
    </recommendedName>
</protein>
<gene>
    <name evidence="2" type="ORF">BO70DRAFT_400952</name>
</gene>
<sequence length="206" mass="22764">MPSFFTRLRTLFGGPSTPTGPFPKIGIIGEDSVGKLALLRHLSDTPISQYTPDINVRNAEARLGTNHQLGFDYVVVNLSANGPRRWVELNASLYADSDALVVVVDFFNPAELDTLRYHLMLSVRGGGRGKLDFYPTVKKGIPWLVLVNFKAEPLVGLDSCIPETFPRAKCAHQGGQPADSWSQQNKDEAKEQVDRLKLDELGADWV</sequence>
<dbReference type="SUPFAM" id="SSF52540">
    <property type="entry name" value="P-loop containing nucleoside triphosphate hydrolases"/>
    <property type="match status" value="1"/>
</dbReference>
<name>A0A317UZP9_9EURO</name>
<dbReference type="OrthoDB" id="4496002at2759"/>
<dbReference type="Gene3D" id="3.40.50.300">
    <property type="entry name" value="P-loop containing nucleotide triphosphate hydrolases"/>
    <property type="match status" value="1"/>
</dbReference>
<evidence type="ECO:0000313" key="3">
    <source>
        <dbReference type="Proteomes" id="UP000247233"/>
    </source>
</evidence>
<organism evidence="2 3">
    <name type="scientific">Aspergillus heteromorphus CBS 117.55</name>
    <dbReference type="NCBI Taxonomy" id="1448321"/>
    <lineage>
        <taxon>Eukaryota</taxon>
        <taxon>Fungi</taxon>
        <taxon>Dikarya</taxon>
        <taxon>Ascomycota</taxon>
        <taxon>Pezizomycotina</taxon>
        <taxon>Eurotiomycetes</taxon>
        <taxon>Eurotiomycetidae</taxon>
        <taxon>Eurotiales</taxon>
        <taxon>Aspergillaceae</taxon>
        <taxon>Aspergillus</taxon>
        <taxon>Aspergillus subgen. Circumdati</taxon>
    </lineage>
</organism>